<dbReference type="RefSeq" id="WP_014414812.1">
    <property type="nucleotide sequence ID" value="NC_017059.1"/>
</dbReference>
<dbReference type="CDD" id="cd07525">
    <property type="entry name" value="HAD_like"/>
    <property type="match status" value="1"/>
</dbReference>
<dbReference type="STRING" id="1150469.RSPPHO_01547"/>
<dbReference type="GO" id="GO:0005737">
    <property type="term" value="C:cytoplasm"/>
    <property type="evidence" value="ECO:0007669"/>
    <property type="project" value="TreeGrafter"/>
</dbReference>
<proteinExistence type="predicted"/>
<dbReference type="NCBIfam" id="TIGR01460">
    <property type="entry name" value="HAD-SF-IIA"/>
    <property type="match status" value="1"/>
</dbReference>
<name>H6SJK8_PARPM</name>
<dbReference type="AlphaFoldDB" id="H6SJK8"/>
<dbReference type="EMBL" id="HE663493">
    <property type="protein sequence ID" value="CCG08173.1"/>
    <property type="molecule type" value="Genomic_DNA"/>
</dbReference>
<accession>H6SJK8</accession>
<dbReference type="Pfam" id="PF13344">
    <property type="entry name" value="Hydrolase_6"/>
    <property type="match status" value="1"/>
</dbReference>
<dbReference type="OrthoDB" id="9791073at2"/>
<dbReference type="Gene3D" id="3.40.50.1000">
    <property type="entry name" value="HAD superfamily/HAD-like"/>
    <property type="match status" value="2"/>
</dbReference>
<evidence type="ECO:0000313" key="2">
    <source>
        <dbReference type="Proteomes" id="UP000033220"/>
    </source>
</evidence>
<sequence length="290" mass="30026">MTALRVLPGVAALAEEYDGFLLDLWGVVHDGERPYAGAIETLEHLRALGRPTVLLSNAPRLGASVVRTMEGMGIARALYTNVLTSGDAVQAALLERRDPAFAALGDACVFIGPERDHDILTGTGVTRRDDPAEASFVVCTGPVALDETEDAYRAVLEACAARGLPMVCANPDLAVMRAGRRVMCAGALARVYEGLGQSVIYRGKPDPAVFWAARDRLGGAARVAMVGDGLHTDLPGAAAAGIDAVFVAGGLNADALGVQHGALAPVEKITALLAGVRPGPVAVIPAFVWG</sequence>
<dbReference type="PANTHER" id="PTHR19288:SF90">
    <property type="entry name" value="OS08G0542600 PROTEIN"/>
    <property type="match status" value="1"/>
</dbReference>
<dbReference type="PATRIC" id="fig|1150469.3.peg.1745"/>
<dbReference type="PANTHER" id="PTHR19288">
    <property type="entry name" value="4-NITROPHENYLPHOSPHATASE-RELATED"/>
    <property type="match status" value="1"/>
</dbReference>
<dbReference type="KEGG" id="rpm:RSPPHO_01547"/>
<dbReference type="InterPro" id="IPR036412">
    <property type="entry name" value="HAD-like_sf"/>
</dbReference>
<reference evidence="1 2" key="1">
    <citation type="submission" date="2012-02" db="EMBL/GenBank/DDBJ databases">
        <title>Shotgun genome sequence of Phaeospirillum photometricum DSM 122.</title>
        <authorList>
            <person name="Duquesne K."/>
            <person name="Sturgis J."/>
        </authorList>
    </citation>
    <scope>NUCLEOTIDE SEQUENCE [LARGE SCALE GENOMIC DNA]</scope>
    <source>
        <strain evidence="2">DSM122</strain>
    </source>
</reference>
<evidence type="ECO:0000313" key="1">
    <source>
        <dbReference type="EMBL" id="CCG08173.1"/>
    </source>
</evidence>
<dbReference type="HOGENOM" id="CLU_043473_2_1_5"/>
<protein>
    <submittedName>
        <fullName evidence="1">HAD-superfamily subfamily IIA hydrolase</fullName>
    </submittedName>
</protein>
<gene>
    <name evidence="1" type="ORF">RSPPHO_01547</name>
</gene>
<dbReference type="Pfam" id="PF13242">
    <property type="entry name" value="Hydrolase_like"/>
    <property type="match status" value="1"/>
</dbReference>
<dbReference type="SUPFAM" id="SSF56784">
    <property type="entry name" value="HAD-like"/>
    <property type="match status" value="1"/>
</dbReference>
<keyword evidence="2" id="KW-1185">Reference proteome</keyword>
<organism evidence="1 2">
    <name type="scientific">Pararhodospirillum photometricum DSM 122</name>
    <dbReference type="NCBI Taxonomy" id="1150469"/>
    <lineage>
        <taxon>Bacteria</taxon>
        <taxon>Pseudomonadati</taxon>
        <taxon>Pseudomonadota</taxon>
        <taxon>Alphaproteobacteria</taxon>
        <taxon>Rhodospirillales</taxon>
        <taxon>Rhodospirillaceae</taxon>
        <taxon>Pararhodospirillum</taxon>
    </lineage>
</organism>
<dbReference type="GO" id="GO:0016791">
    <property type="term" value="F:phosphatase activity"/>
    <property type="evidence" value="ECO:0007669"/>
    <property type="project" value="TreeGrafter"/>
</dbReference>
<dbReference type="eggNOG" id="COG0647">
    <property type="taxonomic scope" value="Bacteria"/>
</dbReference>
<dbReference type="InterPro" id="IPR006356">
    <property type="entry name" value="HAD-SF_hydro_IIA_hyp3"/>
</dbReference>
<dbReference type="InterPro" id="IPR023214">
    <property type="entry name" value="HAD_sf"/>
</dbReference>
<dbReference type="NCBIfam" id="TIGR01459">
    <property type="entry name" value="HAD-SF-IIA-hyp4"/>
    <property type="match status" value="1"/>
</dbReference>
<dbReference type="Proteomes" id="UP000033220">
    <property type="component" value="Chromosome DSM 122"/>
</dbReference>
<dbReference type="InterPro" id="IPR006357">
    <property type="entry name" value="HAD-SF_hydro_IIA"/>
</dbReference>
<keyword evidence="1" id="KW-0378">Hydrolase</keyword>